<evidence type="ECO:0000256" key="7">
    <source>
        <dbReference type="SAM" id="Phobius"/>
    </source>
</evidence>
<comment type="subcellular location">
    <subcellularLocation>
        <location evidence="1">Cell membrane</location>
        <topology evidence="1">Multi-pass membrane protein</topology>
    </subcellularLocation>
</comment>
<evidence type="ECO:0000256" key="6">
    <source>
        <dbReference type="SAM" id="MobiDB-lite"/>
    </source>
</evidence>
<evidence type="ECO:0000259" key="8">
    <source>
        <dbReference type="PROSITE" id="PS50156"/>
    </source>
</evidence>
<dbReference type="GO" id="GO:0005886">
    <property type="term" value="C:plasma membrane"/>
    <property type="evidence" value="ECO:0007669"/>
    <property type="project" value="UniProtKB-SubCell"/>
</dbReference>
<dbReference type="Gene3D" id="1.20.1640.10">
    <property type="entry name" value="Multidrug efflux transporter AcrB transmembrane domain"/>
    <property type="match status" value="2"/>
</dbReference>
<dbReference type="EMBL" id="LWDL01000001">
    <property type="protein sequence ID" value="OQW54678.1"/>
    <property type="molecule type" value="Genomic_DNA"/>
</dbReference>
<dbReference type="STRING" id="1827387.A4S15_03515"/>
<dbReference type="InterPro" id="IPR050545">
    <property type="entry name" value="Mycobact_MmpL"/>
</dbReference>
<keyword evidence="2" id="KW-1003">Cell membrane</keyword>
<dbReference type="InterPro" id="IPR017841">
    <property type="entry name" value="Hopanoid_biosynth_HpnN"/>
</dbReference>
<feature type="transmembrane region" description="Helical" evidence="7">
    <location>
        <begin position="454"/>
        <end position="475"/>
    </location>
</feature>
<evidence type="ECO:0000256" key="5">
    <source>
        <dbReference type="ARBA" id="ARBA00023136"/>
    </source>
</evidence>
<sequence length="879" mass="94555">MLRELAVHLTAACQRFALPIVGVATALAIGLGLFVASTIKLDSNVANLMNRDLPWRQAEIAYSKAFPQFDRRLVIVIDGPDRDRTAKAANALGNALRADTSQFKDVRVPGSEEYFEQNGLLYLSVDDVTKITEDLIAAQPVLGSIAADPSLQGLFKAMNRALEGLAAGEFQYKQIASALDKIAETIDARLNGKPQPMAWDEIISSGDGFLTSRRFVITQPVLDFHDLTPGRKASAFVRETATNLGLTAAKGFNVRLTGDVPLTDDEFESIKDSAGWTTVATFVLVLFLLFLGLRSLRVIVPITLTLLVGLLATTAFGLLAFKTLNMISVAFAVLFIGIAVDFGIQYGTRLREHRHLTPDDMGASIKGATHEVALPLCIAAITVSAGFFAFGPSDYTGVAQLGVIAGVGILLALFLNLTLLPALLTLASPTAEKAGLGYAWAKPLERWIFSHRRLVLAVFGVAVMAAGVACTSLRFDGDPINLKDPKKESVQTLFDLMKDPETTPYTINILTGGLDEAREFARALEERPEIREVRSLQSFVPKDQESKLALLDEAGMILLPTLDPGVKAPPADLLTIRAILAETVGRLRDISFGPPEAERLARALERVVGRNNEELMKGVETDLVAPLLEKIDTVRKLLTAQEITAQNLPAFLREDWIATNGLARLEVYPKGDMRDPEQLKNFVTTVQNIAPAATGATVAIREVARTVVDAFTLAAILALSVITLLVLSFLRKGFDTLAVLLPLFVAAILSLGTLTALGIPLNFANIIALPLLLGIGVSFSIYFVAHHREGRADPLSSPMARAVLFSAATTLVSFGSLALSPHPGTATMGKLLTICLLYTLLTVYVFLPALLGPPKGADNQGTDPTLADSDQKDGEPQPE</sequence>
<feature type="transmembrane region" description="Helical" evidence="7">
    <location>
        <begin position="273"/>
        <end position="291"/>
    </location>
</feature>
<comment type="caution">
    <text evidence="9">The sequence shown here is derived from an EMBL/GenBank/DDBJ whole genome shotgun (WGS) entry which is preliminary data.</text>
</comment>
<dbReference type="Proteomes" id="UP000192872">
    <property type="component" value="Unassembled WGS sequence"/>
</dbReference>
<dbReference type="AlphaFoldDB" id="A0A1W9I4L8"/>
<evidence type="ECO:0000256" key="2">
    <source>
        <dbReference type="ARBA" id="ARBA00022475"/>
    </source>
</evidence>
<feature type="transmembrane region" description="Helical" evidence="7">
    <location>
        <begin position="798"/>
        <end position="819"/>
    </location>
</feature>
<dbReference type="RefSeq" id="WP_376803705.1">
    <property type="nucleotide sequence ID" value="NZ_LWDL01000001.1"/>
</dbReference>
<feature type="transmembrane region" description="Helical" evidence="7">
    <location>
        <begin position="403"/>
        <end position="424"/>
    </location>
</feature>
<feature type="region of interest" description="Disordered" evidence="6">
    <location>
        <begin position="856"/>
        <end position="879"/>
    </location>
</feature>
<dbReference type="SUPFAM" id="SSF82866">
    <property type="entry name" value="Multidrug efflux transporter AcrB transmembrane domain"/>
    <property type="match status" value="2"/>
</dbReference>
<feature type="domain" description="SSD" evidence="8">
    <location>
        <begin position="299"/>
        <end position="426"/>
    </location>
</feature>
<feature type="transmembrane region" description="Helical" evidence="7">
    <location>
        <begin position="298"/>
        <end position="320"/>
    </location>
</feature>
<feature type="transmembrane region" description="Helical" evidence="7">
    <location>
        <begin position="326"/>
        <end position="344"/>
    </location>
</feature>
<evidence type="ECO:0000313" key="10">
    <source>
        <dbReference type="Proteomes" id="UP000192872"/>
    </source>
</evidence>
<feature type="transmembrane region" description="Helical" evidence="7">
    <location>
        <begin position="763"/>
        <end position="786"/>
    </location>
</feature>
<feature type="transmembrane region" description="Helical" evidence="7">
    <location>
        <begin position="737"/>
        <end position="757"/>
    </location>
</feature>
<feature type="transmembrane region" description="Helical" evidence="7">
    <location>
        <begin position="831"/>
        <end position="851"/>
    </location>
</feature>
<dbReference type="PROSITE" id="PS50156">
    <property type="entry name" value="SSD"/>
    <property type="match status" value="1"/>
</dbReference>
<feature type="transmembrane region" description="Helical" evidence="7">
    <location>
        <begin position="372"/>
        <end position="391"/>
    </location>
</feature>
<feature type="transmembrane region" description="Helical" evidence="7">
    <location>
        <begin position="16"/>
        <end position="39"/>
    </location>
</feature>
<reference evidence="9 10" key="1">
    <citation type="journal article" date="2017" name="Water Res.">
        <title>Comammox in drinking water systems.</title>
        <authorList>
            <person name="Wang Y."/>
            <person name="Ma L."/>
            <person name="Mao Y."/>
            <person name="Jiang X."/>
            <person name="Xia Y."/>
            <person name="Yu K."/>
            <person name="Li B."/>
            <person name="Zhang T."/>
        </authorList>
    </citation>
    <scope>NUCLEOTIDE SEQUENCE [LARGE SCALE GENOMIC DNA]</scope>
    <source>
        <strain evidence="9">SG_bin8</strain>
    </source>
</reference>
<evidence type="ECO:0000313" key="9">
    <source>
        <dbReference type="EMBL" id="OQW54678.1"/>
    </source>
</evidence>
<keyword evidence="4 7" id="KW-1133">Transmembrane helix</keyword>
<protein>
    <recommendedName>
        <fullName evidence="8">SSD domain-containing protein</fullName>
    </recommendedName>
</protein>
<evidence type="ECO:0000256" key="4">
    <source>
        <dbReference type="ARBA" id="ARBA00022989"/>
    </source>
</evidence>
<keyword evidence="5 7" id="KW-0472">Membrane</keyword>
<dbReference type="Pfam" id="PF03176">
    <property type="entry name" value="MMPL"/>
    <property type="match status" value="2"/>
</dbReference>
<evidence type="ECO:0000256" key="3">
    <source>
        <dbReference type="ARBA" id="ARBA00022692"/>
    </source>
</evidence>
<proteinExistence type="predicted"/>
<keyword evidence="3 7" id="KW-0812">Transmembrane</keyword>
<feature type="transmembrane region" description="Helical" evidence="7">
    <location>
        <begin position="710"/>
        <end position="730"/>
    </location>
</feature>
<gene>
    <name evidence="9" type="ORF">A4S15_03515</name>
</gene>
<dbReference type="PANTHER" id="PTHR33406:SF13">
    <property type="entry name" value="MEMBRANE PROTEIN YDFJ"/>
    <property type="match status" value="1"/>
</dbReference>
<feature type="compositionally biased region" description="Basic and acidic residues" evidence="6">
    <location>
        <begin position="869"/>
        <end position="879"/>
    </location>
</feature>
<dbReference type="NCBIfam" id="TIGR03480">
    <property type="entry name" value="HpnN"/>
    <property type="match status" value="1"/>
</dbReference>
<dbReference type="InterPro" id="IPR004869">
    <property type="entry name" value="MMPL_dom"/>
</dbReference>
<dbReference type="PANTHER" id="PTHR33406">
    <property type="entry name" value="MEMBRANE PROTEIN MJ1562-RELATED"/>
    <property type="match status" value="1"/>
</dbReference>
<name>A0A1W9I4L8_9HYPH</name>
<dbReference type="InterPro" id="IPR000731">
    <property type="entry name" value="SSD"/>
</dbReference>
<accession>A0A1W9I4L8</accession>
<evidence type="ECO:0000256" key="1">
    <source>
        <dbReference type="ARBA" id="ARBA00004651"/>
    </source>
</evidence>
<organism evidence="9 10">
    <name type="scientific">Candidatus Raskinella chloraquaticus</name>
    <dbReference type="NCBI Taxonomy" id="1951219"/>
    <lineage>
        <taxon>Bacteria</taxon>
        <taxon>Pseudomonadati</taxon>
        <taxon>Pseudomonadota</taxon>
        <taxon>Alphaproteobacteria</taxon>
        <taxon>Hyphomicrobiales</taxon>
        <taxon>Phreatobacteraceae</taxon>
        <taxon>Candidatus Raskinella</taxon>
    </lineage>
</organism>